<comment type="caution">
    <text evidence="1">The sequence shown here is derived from an EMBL/GenBank/DDBJ whole genome shotgun (WGS) entry which is preliminary data.</text>
</comment>
<dbReference type="Proteomes" id="UP001205998">
    <property type="component" value="Unassembled WGS sequence"/>
</dbReference>
<gene>
    <name evidence="1" type="ORF">C0J50_6763</name>
</gene>
<accession>A0AAD5FAC4</accession>
<feature type="non-terminal residue" evidence="1">
    <location>
        <position position="1"/>
    </location>
</feature>
<keyword evidence="2" id="KW-1185">Reference proteome</keyword>
<dbReference type="PANTHER" id="PTHR34488:SF1">
    <property type="entry name" value="SI:CH211-245H14.1-RELATED"/>
    <property type="match status" value="1"/>
</dbReference>
<protein>
    <submittedName>
        <fullName evidence="1">Uncharacterized protein</fullName>
    </submittedName>
</protein>
<feature type="non-terminal residue" evidence="1">
    <location>
        <position position="131"/>
    </location>
</feature>
<evidence type="ECO:0000313" key="2">
    <source>
        <dbReference type="Proteomes" id="UP001205998"/>
    </source>
</evidence>
<dbReference type="PANTHER" id="PTHR34488">
    <property type="entry name" value="SI:CH211-245H14.1-RELATED"/>
    <property type="match status" value="1"/>
</dbReference>
<evidence type="ECO:0000313" key="1">
    <source>
        <dbReference type="EMBL" id="KAI5608292.1"/>
    </source>
</evidence>
<dbReference type="AlphaFoldDB" id="A0AAD5FAC4"/>
<organism evidence="1 2">
    <name type="scientific">Silurus asotus</name>
    <name type="common">Amur catfish</name>
    <name type="synonym">Parasilurus asotus</name>
    <dbReference type="NCBI Taxonomy" id="30991"/>
    <lineage>
        <taxon>Eukaryota</taxon>
        <taxon>Metazoa</taxon>
        <taxon>Chordata</taxon>
        <taxon>Craniata</taxon>
        <taxon>Vertebrata</taxon>
        <taxon>Euteleostomi</taxon>
        <taxon>Actinopterygii</taxon>
        <taxon>Neopterygii</taxon>
        <taxon>Teleostei</taxon>
        <taxon>Ostariophysi</taxon>
        <taxon>Siluriformes</taxon>
        <taxon>Siluridae</taxon>
        <taxon>Silurus</taxon>
    </lineage>
</organism>
<name>A0AAD5FAC4_SILAS</name>
<proteinExistence type="predicted"/>
<sequence>KCFTIRTGKTLNSDAALIELLKQKIPADLQEVETVDKCDFILVFCPVIRGFEIDFNAALKNLNQYPDTKRAVLVMLHPTFDPEYTVPGSIRVVNRANTIMVHCLFHEDEGLLQCGRNKESLDTIINYIKPQ</sequence>
<reference evidence="1" key="1">
    <citation type="submission" date="2018-07" db="EMBL/GenBank/DDBJ databases">
        <title>Comparative genomics of catfishes provides insights into carnivory and benthic adaptation.</title>
        <authorList>
            <person name="Zhang Y."/>
            <person name="Wang D."/>
            <person name="Peng Z."/>
            <person name="Zheng S."/>
            <person name="Shao F."/>
            <person name="Tao W."/>
        </authorList>
    </citation>
    <scope>NUCLEOTIDE SEQUENCE</scope>
    <source>
        <strain evidence="1">Chongqing</strain>
    </source>
</reference>
<dbReference type="EMBL" id="MU583213">
    <property type="protein sequence ID" value="KAI5608292.1"/>
    <property type="molecule type" value="Genomic_DNA"/>
</dbReference>